<evidence type="ECO:0000313" key="7">
    <source>
        <dbReference type="Proteomes" id="UP000781958"/>
    </source>
</evidence>
<feature type="domain" description="Glycosyl hydrolase family 36 N-terminal" evidence="5">
    <location>
        <begin position="24"/>
        <end position="248"/>
    </location>
</feature>
<dbReference type="EC" id="3.2.1.22" evidence="2"/>
<dbReference type="InterPro" id="IPR038417">
    <property type="entry name" value="Alpga-gal_N_sf"/>
</dbReference>
<organism evidence="6 7">
    <name type="scientific">Azospirillum rugosum</name>
    <dbReference type="NCBI Taxonomy" id="416170"/>
    <lineage>
        <taxon>Bacteria</taxon>
        <taxon>Pseudomonadati</taxon>
        <taxon>Pseudomonadota</taxon>
        <taxon>Alphaproteobacteria</taxon>
        <taxon>Rhodospirillales</taxon>
        <taxon>Azospirillaceae</taxon>
        <taxon>Azospirillum</taxon>
    </lineage>
</organism>
<dbReference type="Pfam" id="PF02065">
    <property type="entry name" value="Melibiase"/>
    <property type="match status" value="1"/>
</dbReference>
<comment type="catalytic activity">
    <reaction evidence="1">
        <text>Hydrolysis of terminal, non-reducing alpha-D-galactose residues in alpha-D-galactosides, including galactose oligosaccharides, galactomannans and galactolipids.</text>
        <dbReference type="EC" id="3.2.1.22"/>
    </reaction>
</comment>
<dbReference type="PROSITE" id="PS00512">
    <property type="entry name" value="ALPHA_GALACTOSIDASE"/>
    <property type="match status" value="1"/>
</dbReference>
<dbReference type="Proteomes" id="UP000781958">
    <property type="component" value="Unassembled WGS sequence"/>
</dbReference>
<dbReference type="Gene3D" id="2.70.98.60">
    <property type="entry name" value="alpha-galactosidase from lactobacil brevis"/>
    <property type="match status" value="1"/>
</dbReference>
<gene>
    <name evidence="6" type="ORF">J2851_005505</name>
</gene>
<reference evidence="6 7" key="1">
    <citation type="submission" date="2021-03" db="EMBL/GenBank/DDBJ databases">
        <title>Genomic Encyclopedia of Type Strains, Phase III (KMG-III): the genomes of soil and plant-associated and newly described type strains.</title>
        <authorList>
            <person name="Whitman W."/>
        </authorList>
    </citation>
    <scope>NUCLEOTIDE SEQUENCE [LARGE SCALE GENOMIC DNA]</scope>
    <source>
        <strain evidence="6 7">IMMIB AFH-6</strain>
    </source>
</reference>
<keyword evidence="7" id="KW-1185">Reference proteome</keyword>
<evidence type="ECO:0000256" key="1">
    <source>
        <dbReference type="ARBA" id="ARBA00001255"/>
    </source>
</evidence>
<dbReference type="CDD" id="cd14791">
    <property type="entry name" value="GH36"/>
    <property type="match status" value="1"/>
</dbReference>
<accession>A0ABS4ST01</accession>
<dbReference type="PANTHER" id="PTHR43053:SF3">
    <property type="entry name" value="ALPHA-GALACTOSIDASE C-RELATED"/>
    <property type="match status" value="1"/>
</dbReference>
<dbReference type="InterPro" id="IPR050985">
    <property type="entry name" value="Alpha-glycosidase_related"/>
</dbReference>
<dbReference type="InterPro" id="IPR000111">
    <property type="entry name" value="Glyco_hydro_27/36_CS"/>
</dbReference>
<evidence type="ECO:0000256" key="2">
    <source>
        <dbReference type="ARBA" id="ARBA00012755"/>
    </source>
</evidence>
<dbReference type="InterPro" id="IPR002252">
    <property type="entry name" value="Glyco_hydro_36"/>
</dbReference>
<dbReference type="RefSeq" id="WP_209770266.1">
    <property type="nucleotide sequence ID" value="NZ_JAGINP010000023.1"/>
</dbReference>
<dbReference type="Gene3D" id="3.20.20.70">
    <property type="entry name" value="Aldolase class I"/>
    <property type="match status" value="1"/>
</dbReference>
<keyword evidence="3 6" id="KW-0378">Hydrolase</keyword>
<evidence type="ECO:0000256" key="3">
    <source>
        <dbReference type="ARBA" id="ARBA00022801"/>
    </source>
</evidence>
<evidence type="ECO:0000313" key="6">
    <source>
        <dbReference type="EMBL" id="MBP2295694.1"/>
    </source>
</evidence>
<dbReference type="GO" id="GO:0004557">
    <property type="term" value="F:alpha-galactosidase activity"/>
    <property type="evidence" value="ECO:0007669"/>
    <property type="project" value="UniProtKB-EC"/>
</dbReference>
<protein>
    <recommendedName>
        <fullName evidence="2">alpha-galactosidase</fullName>
        <ecNumber evidence="2">3.2.1.22</ecNumber>
    </recommendedName>
</protein>
<comment type="caution">
    <text evidence="6">The sequence shown here is derived from an EMBL/GenBank/DDBJ whole genome shotgun (WGS) entry which is preliminary data.</text>
</comment>
<dbReference type="InterPro" id="IPR017853">
    <property type="entry name" value="GH"/>
</dbReference>
<evidence type="ECO:0000259" key="5">
    <source>
        <dbReference type="Pfam" id="PF16875"/>
    </source>
</evidence>
<dbReference type="InterPro" id="IPR013785">
    <property type="entry name" value="Aldolase_TIM"/>
</dbReference>
<proteinExistence type="predicted"/>
<dbReference type="Pfam" id="PF16875">
    <property type="entry name" value="Glyco_hydro_36N"/>
    <property type="match status" value="1"/>
</dbReference>
<keyword evidence="4 6" id="KW-0326">Glycosidase</keyword>
<dbReference type="PRINTS" id="PR00743">
    <property type="entry name" value="GLHYDRLASE36"/>
</dbReference>
<dbReference type="PANTHER" id="PTHR43053">
    <property type="entry name" value="GLYCOSIDASE FAMILY 31"/>
    <property type="match status" value="1"/>
</dbReference>
<dbReference type="InterPro" id="IPR031704">
    <property type="entry name" value="Glyco_hydro_36_N"/>
</dbReference>
<dbReference type="SUPFAM" id="SSF51445">
    <property type="entry name" value="(Trans)glycosidases"/>
    <property type="match status" value="1"/>
</dbReference>
<name>A0ABS4ST01_9PROT</name>
<evidence type="ECO:0000256" key="4">
    <source>
        <dbReference type="ARBA" id="ARBA00023295"/>
    </source>
</evidence>
<dbReference type="EMBL" id="JAGINP010000023">
    <property type="protein sequence ID" value="MBP2295694.1"/>
    <property type="molecule type" value="Genomic_DNA"/>
</dbReference>
<sequence>MTERVVHLGGGGISVALGVGDVARLLYWGPALPDGVDEAGLRGALPPSGLDAPMVPPLLPVSGWGFWGQPALSGRHATGGWAPRLRVADVDASASRARIEHAAEDGSLAVALVLDLDAETGVLRTEAEVVNRAAEPYRLDWCAALCLPLPAWLEEALLSEGTYIREFQERRVRLSMGVLLRENRRGRTSHDAFPGLVLGERGFGVAHGTVCGFHLGWSGNHRLSVETRPDGTRILQLGELLHPGEVVLAPGEVHRTPPAYAALAEDGLNGLMARTHGHVRRRILPRQPLRPRPVHLNIWEAIYFGHERGALMDLIDRAARVGVERFVIDDGWFHGRVNERAGLGDWWPDAGKYPDGLAPIADAVRARGMEFGLWVEPENVNPDSDLFRAHPDWILELPQAADPARPPAPWRQYVLDLGRAEVADYLFDRIDALLRPGFIAYLKWDMNRDIAPAAVAGEPAWGRHVRALYALIDRLRAAHPAVEIETCASGGGRADWGILERTERVWVSDSNDAHDRLAIQRGFGLFFPPEVMGAHVGRERCTVTGRRNDLGFRAAVALFGHMGVEWDIRGLDDSELADLAAWIALHKRHRALLHGGRSLRLDLDGAEATGHGVVSEDRREALFLVARLVTRPVPILVRLPGLDPEATYVLRVPEPVPDGALPWGRESPPLSGRMLGFGGVRVALGRPDTAVVFAVERVG</sequence>